<organism evidence="1 2">
    <name type="scientific">Lentinus tigrinus ALCF2SS1-6</name>
    <dbReference type="NCBI Taxonomy" id="1328759"/>
    <lineage>
        <taxon>Eukaryota</taxon>
        <taxon>Fungi</taxon>
        <taxon>Dikarya</taxon>
        <taxon>Basidiomycota</taxon>
        <taxon>Agaricomycotina</taxon>
        <taxon>Agaricomycetes</taxon>
        <taxon>Polyporales</taxon>
        <taxon>Polyporaceae</taxon>
        <taxon>Lentinus</taxon>
    </lineage>
</organism>
<gene>
    <name evidence="1" type="ORF">L227DRAFT_615528</name>
</gene>
<evidence type="ECO:0000313" key="1">
    <source>
        <dbReference type="EMBL" id="RPD55247.1"/>
    </source>
</evidence>
<dbReference type="InterPro" id="IPR032675">
    <property type="entry name" value="LRR_dom_sf"/>
</dbReference>
<sequence>MAPALPMTETETMKRFDLPVELWDVITEYLRDDTDSLKSCSLICNAWTHRSQCRLFDTLSYSDRRKSGVAPPPDDLVSFISTSPHIAQHIHTLDLNRCTNFPFSSLLSILSCLRNLRDLKFDQVDIFDEQGDSGGTQSLSPPQQLMGPLKVFSFIDCNATSAVFHHILGLFPFIAHIKLSSGLWSSNTRSDNWTMYDSSELSSLSLTVDALYIYNLRWDTISTLLRHNSTIAKNITSLRLSMVFEYYSPRVVGELLVQMSSLRHVHIGPYPTHLGSSQLWMEYSHGQAFQDLRLSQCHQLESAEYSFLLTTNAAEMAVHLALLVQADLPASARELRFSFFESIPWCAAPPKSEADREAWTLLDRRMLHTPSRIRFCISNARDPRTQALDWQEVSVVQAFFDAALPGVTATGRLTHSVLSPHLVSDPPYLLTPQARVKTQARDTSAQPEIRTEV</sequence>
<accession>A0A5C2RWV9</accession>
<reference evidence="1" key="1">
    <citation type="journal article" date="2018" name="Genome Biol. Evol.">
        <title>Genomics and development of Lentinus tigrinus, a white-rot wood-decaying mushroom with dimorphic fruiting bodies.</title>
        <authorList>
            <person name="Wu B."/>
            <person name="Xu Z."/>
            <person name="Knudson A."/>
            <person name="Carlson A."/>
            <person name="Chen N."/>
            <person name="Kovaka S."/>
            <person name="LaButti K."/>
            <person name="Lipzen A."/>
            <person name="Pennachio C."/>
            <person name="Riley R."/>
            <person name="Schakwitz W."/>
            <person name="Umezawa K."/>
            <person name="Ohm R.A."/>
            <person name="Grigoriev I.V."/>
            <person name="Nagy L.G."/>
            <person name="Gibbons J."/>
            <person name="Hibbett D."/>
        </authorList>
    </citation>
    <scope>NUCLEOTIDE SEQUENCE [LARGE SCALE GENOMIC DNA]</scope>
    <source>
        <strain evidence="1">ALCF2SS1-6</strain>
    </source>
</reference>
<evidence type="ECO:0000313" key="2">
    <source>
        <dbReference type="Proteomes" id="UP000313359"/>
    </source>
</evidence>
<name>A0A5C2RWV9_9APHY</name>
<keyword evidence="2" id="KW-1185">Reference proteome</keyword>
<evidence type="ECO:0008006" key="3">
    <source>
        <dbReference type="Google" id="ProtNLM"/>
    </source>
</evidence>
<protein>
    <recommendedName>
        <fullName evidence="3">F-box domain-containing protein</fullName>
    </recommendedName>
</protein>
<proteinExistence type="predicted"/>
<dbReference type="OrthoDB" id="2921803at2759"/>
<dbReference type="SUPFAM" id="SSF52047">
    <property type="entry name" value="RNI-like"/>
    <property type="match status" value="1"/>
</dbReference>
<dbReference type="AlphaFoldDB" id="A0A5C2RWV9"/>
<dbReference type="EMBL" id="ML122297">
    <property type="protein sequence ID" value="RPD55247.1"/>
    <property type="molecule type" value="Genomic_DNA"/>
</dbReference>
<dbReference type="Proteomes" id="UP000313359">
    <property type="component" value="Unassembled WGS sequence"/>
</dbReference>
<dbReference type="Gene3D" id="3.80.10.10">
    <property type="entry name" value="Ribonuclease Inhibitor"/>
    <property type="match status" value="1"/>
</dbReference>